<gene>
    <name evidence="1" type="ORF">JZL65_02315</name>
</gene>
<evidence type="ECO:0000313" key="2">
    <source>
        <dbReference type="Proteomes" id="UP000683551"/>
    </source>
</evidence>
<sequence length="218" mass="25270">MSALKELDWQAPQGRVFGFPTKDPPIMCQTILQNPSFFKFLLRIDQDHAATIRLRGCIHCGGPLHQTHYERKPRDAPSSWIEEKIRFSFCCGHCRRRCTPASVRFLGRRVYWGATVLLVTALCHGLPLRRSNKLSQHFGVPIQTLRRWRQWWLTEFILTPVWQTLRGRFLPPVEAHSLPGELLHRCSARTATKSTLLQDSMTQVMRWLAPLSTLTEDQ</sequence>
<dbReference type="Proteomes" id="UP000683551">
    <property type="component" value="Chromosome"/>
</dbReference>
<name>A0A9E6MWZ3_9PROT</name>
<accession>A0A9E6MWZ3</accession>
<evidence type="ECO:0000313" key="1">
    <source>
        <dbReference type="EMBL" id="QWY77942.1"/>
    </source>
</evidence>
<organism evidence="1 2">
    <name type="scientific">Ferrovum myxofaciens</name>
    <dbReference type="NCBI Taxonomy" id="416213"/>
    <lineage>
        <taxon>Bacteria</taxon>
        <taxon>Pseudomonadati</taxon>
        <taxon>Pseudomonadota</taxon>
        <taxon>Betaproteobacteria</taxon>
        <taxon>Ferrovales</taxon>
        <taxon>Ferrovaceae</taxon>
        <taxon>Ferrovum</taxon>
    </lineage>
</organism>
<dbReference type="AlphaFoldDB" id="A0A9E6MWZ3"/>
<dbReference type="EMBL" id="CP071137">
    <property type="protein sequence ID" value="QWY77942.1"/>
    <property type="molecule type" value="Genomic_DNA"/>
</dbReference>
<protein>
    <submittedName>
        <fullName evidence="1">Uncharacterized protein</fullName>
    </submittedName>
</protein>
<proteinExistence type="predicted"/>
<reference evidence="1" key="1">
    <citation type="submission" date="2021-02" db="EMBL/GenBank/DDBJ databases">
        <title>Comparative genomics of Ferrovum myxofaciens strains, predominant extremophile bacteria forming large biofilm stalactites in acid mine ecosystems.</title>
        <authorList>
            <person name="Burkartova K."/>
            <person name="Ridl J."/>
            <person name="Pajer P."/>
            <person name="Falteisek L."/>
        </authorList>
    </citation>
    <scope>NUCLEOTIDE SEQUENCE</scope>
    <source>
        <strain evidence="1">MI1III</strain>
    </source>
</reference>
<dbReference type="RefSeq" id="WP_273145427.1">
    <property type="nucleotide sequence ID" value="NZ_CP070327.1"/>
</dbReference>